<dbReference type="PANTHER" id="PTHR33603:SF1">
    <property type="entry name" value="RIBOSOMAL RNA LARGE SUBUNIT METHYLTRANSFERASE H"/>
    <property type="match status" value="1"/>
</dbReference>
<keyword evidence="1 6" id="KW-0698">rRNA processing</keyword>
<organism evidence="8 9">
    <name type="scientific">Marinococcus luteus</name>
    <dbReference type="NCBI Taxonomy" id="1122204"/>
    <lineage>
        <taxon>Bacteria</taxon>
        <taxon>Bacillati</taxon>
        <taxon>Bacillota</taxon>
        <taxon>Bacilli</taxon>
        <taxon>Bacillales</taxon>
        <taxon>Bacillaceae</taxon>
        <taxon>Marinococcus</taxon>
    </lineage>
</organism>
<sequence length="159" mass="17695">MNILIIAVGKCKETFINEGIAEYKKRLTRQGSLEIVEVKDEKTPDQASEKENEQVKNTEGERILKKVPERGYVIALDPGGRMISSEQLAATFQELAVQGTSTIVFVIGGSLGLSGEVLKRADFKWSFSALTFPHQLIRLMLAEQIYRAVQINAGSPYHK</sequence>
<evidence type="ECO:0000256" key="7">
    <source>
        <dbReference type="SAM" id="MobiDB-lite"/>
    </source>
</evidence>
<evidence type="ECO:0000256" key="4">
    <source>
        <dbReference type="ARBA" id="ARBA00022691"/>
    </source>
</evidence>
<comment type="similarity">
    <text evidence="5 6">Belongs to the RNA methyltransferase RlmH family.</text>
</comment>
<evidence type="ECO:0000256" key="1">
    <source>
        <dbReference type="ARBA" id="ARBA00022552"/>
    </source>
</evidence>
<evidence type="ECO:0000256" key="2">
    <source>
        <dbReference type="ARBA" id="ARBA00022603"/>
    </source>
</evidence>
<dbReference type="RefSeq" id="WP_091615258.1">
    <property type="nucleotide sequence ID" value="NZ_FNNC01000005.1"/>
</dbReference>
<dbReference type="PANTHER" id="PTHR33603">
    <property type="entry name" value="METHYLTRANSFERASE"/>
    <property type="match status" value="1"/>
</dbReference>
<dbReference type="NCBIfam" id="TIGR00246">
    <property type="entry name" value="tRNA_RlmH_YbeA"/>
    <property type="match status" value="1"/>
</dbReference>
<dbReference type="InterPro" id="IPR029026">
    <property type="entry name" value="tRNA_m1G_MTases_N"/>
</dbReference>
<keyword evidence="4 6" id="KW-0949">S-adenosyl-L-methionine</keyword>
<feature type="binding site" evidence="6">
    <location>
        <position position="76"/>
    </location>
    <ligand>
        <name>S-adenosyl-L-methionine</name>
        <dbReference type="ChEBI" id="CHEBI:59789"/>
    </ligand>
</feature>
<dbReference type="Pfam" id="PF02590">
    <property type="entry name" value="SPOUT_MTase"/>
    <property type="match status" value="1"/>
</dbReference>
<proteinExistence type="inferred from homology"/>
<feature type="binding site" evidence="6">
    <location>
        <position position="108"/>
    </location>
    <ligand>
        <name>S-adenosyl-L-methionine</name>
        <dbReference type="ChEBI" id="CHEBI:59789"/>
    </ligand>
</feature>
<dbReference type="AlphaFoldDB" id="A0A1H2WBG7"/>
<dbReference type="PIRSF" id="PIRSF004505">
    <property type="entry name" value="MT_bac"/>
    <property type="match status" value="1"/>
</dbReference>
<keyword evidence="9" id="KW-1185">Reference proteome</keyword>
<dbReference type="InterPro" id="IPR029028">
    <property type="entry name" value="Alpha/beta_knot_MTases"/>
</dbReference>
<keyword evidence="3 6" id="KW-0808">Transferase</keyword>
<dbReference type="HAMAP" id="MF_00658">
    <property type="entry name" value="23SrRNA_methyltr_H"/>
    <property type="match status" value="1"/>
</dbReference>
<dbReference type="STRING" id="1122204.SAMN05421781_2340"/>
<dbReference type="NCBIfam" id="NF000986">
    <property type="entry name" value="PRK00103.1-4"/>
    <property type="match status" value="1"/>
</dbReference>
<dbReference type="InterPro" id="IPR003742">
    <property type="entry name" value="RlmH-like"/>
</dbReference>
<feature type="region of interest" description="Disordered" evidence="7">
    <location>
        <begin position="38"/>
        <end position="61"/>
    </location>
</feature>
<accession>A0A1H2WBG7</accession>
<dbReference type="Gene3D" id="3.40.1280.10">
    <property type="match status" value="1"/>
</dbReference>
<evidence type="ECO:0000256" key="3">
    <source>
        <dbReference type="ARBA" id="ARBA00022679"/>
    </source>
</evidence>
<comment type="catalytic activity">
    <reaction evidence="6">
        <text>pseudouridine(1915) in 23S rRNA + S-adenosyl-L-methionine = N(3)-methylpseudouridine(1915) in 23S rRNA + S-adenosyl-L-homocysteine + H(+)</text>
        <dbReference type="Rhea" id="RHEA:42752"/>
        <dbReference type="Rhea" id="RHEA-COMP:10221"/>
        <dbReference type="Rhea" id="RHEA-COMP:10222"/>
        <dbReference type="ChEBI" id="CHEBI:15378"/>
        <dbReference type="ChEBI" id="CHEBI:57856"/>
        <dbReference type="ChEBI" id="CHEBI:59789"/>
        <dbReference type="ChEBI" id="CHEBI:65314"/>
        <dbReference type="ChEBI" id="CHEBI:74486"/>
        <dbReference type="EC" id="2.1.1.177"/>
    </reaction>
</comment>
<dbReference type="CDD" id="cd18081">
    <property type="entry name" value="RlmH-like"/>
    <property type="match status" value="1"/>
</dbReference>
<dbReference type="GO" id="GO:0005737">
    <property type="term" value="C:cytoplasm"/>
    <property type="evidence" value="ECO:0007669"/>
    <property type="project" value="UniProtKB-SubCell"/>
</dbReference>
<dbReference type="OrthoDB" id="9806643at2"/>
<dbReference type="EC" id="2.1.1.177" evidence="6"/>
<dbReference type="EMBL" id="FNNC01000005">
    <property type="protein sequence ID" value="SDW77624.1"/>
    <property type="molecule type" value="Genomic_DNA"/>
</dbReference>
<feature type="binding site" evidence="6">
    <location>
        <begin position="127"/>
        <end position="132"/>
    </location>
    <ligand>
        <name>S-adenosyl-L-methionine</name>
        <dbReference type="ChEBI" id="CHEBI:59789"/>
    </ligand>
</feature>
<dbReference type="GO" id="GO:0070038">
    <property type="term" value="F:rRNA (pseudouridine-N3-)-methyltransferase activity"/>
    <property type="evidence" value="ECO:0007669"/>
    <property type="project" value="UniProtKB-UniRule"/>
</dbReference>
<dbReference type="NCBIfam" id="NF000985">
    <property type="entry name" value="PRK00103.1-3"/>
    <property type="match status" value="1"/>
</dbReference>
<gene>
    <name evidence="6" type="primary">rlmH</name>
    <name evidence="8" type="ORF">SAMN05421781_2340</name>
</gene>
<keyword evidence="6" id="KW-0963">Cytoplasm</keyword>
<keyword evidence="2 6" id="KW-0489">Methyltransferase</keyword>
<dbReference type="SUPFAM" id="SSF75217">
    <property type="entry name" value="alpha/beta knot"/>
    <property type="match status" value="1"/>
</dbReference>
<comment type="function">
    <text evidence="6">Specifically methylates the pseudouridine at position 1915 (m3Psi1915) in 23S rRNA.</text>
</comment>
<protein>
    <recommendedName>
        <fullName evidence="6">Ribosomal RNA large subunit methyltransferase H</fullName>
        <ecNumber evidence="6">2.1.1.177</ecNumber>
    </recommendedName>
    <alternativeName>
        <fullName evidence="6">23S rRNA (pseudouridine1915-N3)-methyltransferase</fullName>
    </alternativeName>
    <alternativeName>
        <fullName evidence="6">23S rRNA m3Psi1915 methyltransferase</fullName>
    </alternativeName>
    <alternativeName>
        <fullName evidence="6">rRNA (pseudouridine-N3-)-methyltransferase RlmH</fullName>
    </alternativeName>
</protein>
<evidence type="ECO:0000313" key="8">
    <source>
        <dbReference type="EMBL" id="SDW77624.1"/>
    </source>
</evidence>
<reference evidence="8 9" key="1">
    <citation type="submission" date="2016-10" db="EMBL/GenBank/DDBJ databases">
        <authorList>
            <person name="de Groot N.N."/>
        </authorList>
    </citation>
    <scope>NUCLEOTIDE SEQUENCE [LARGE SCALE GENOMIC DNA]</scope>
    <source>
        <strain evidence="8 9">DSM 23126</strain>
    </source>
</reference>
<comment type="subunit">
    <text evidence="6">Homodimer.</text>
</comment>
<evidence type="ECO:0000256" key="6">
    <source>
        <dbReference type="HAMAP-Rule" id="MF_00658"/>
    </source>
</evidence>
<dbReference type="Proteomes" id="UP000199488">
    <property type="component" value="Unassembled WGS sequence"/>
</dbReference>
<comment type="subcellular location">
    <subcellularLocation>
        <location evidence="6">Cytoplasm</location>
    </subcellularLocation>
</comment>
<name>A0A1H2WBG7_9BACI</name>
<evidence type="ECO:0000256" key="5">
    <source>
        <dbReference type="ARBA" id="ARBA00038303"/>
    </source>
</evidence>
<evidence type="ECO:0000313" key="9">
    <source>
        <dbReference type="Proteomes" id="UP000199488"/>
    </source>
</evidence>